<dbReference type="InterPro" id="IPR024188">
    <property type="entry name" value="GltB"/>
</dbReference>
<evidence type="ECO:0000256" key="2">
    <source>
        <dbReference type="PIRNR" id="PIRNR006429"/>
    </source>
</evidence>
<proteinExistence type="inferred from homology"/>
<evidence type="ECO:0000313" key="5">
    <source>
        <dbReference type="Proteomes" id="UP000663929"/>
    </source>
</evidence>
<dbReference type="GO" id="GO:0006537">
    <property type="term" value="P:glutamate biosynthetic process"/>
    <property type="evidence" value="ECO:0007669"/>
    <property type="project" value="InterPro"/>
</dbReference>
<dbReference type="InterPro" id="IPR013785">
    <property type="entry name" value="Aldolase_TIM"/>
</dbReference>
<keyword evidence="5" id="KW-1185">Reference proteome</keyword>
<dbReference type="RefSeq" id="WP_237381514.1">
    <property type="nucleotide sequence ID" value="NZ_CP071793.1"/>
</dbReference>
<dbReference type="CDD" id="cd02808">
    <property type="entry name" value="GltS_FMN"/>
    <property type="match status" value="1"/>
</dbReference>
<dbReference type="EMBL" id="CP071793">
    <property type="protein sequence ID" value="QTD51383.1"/>
    <property type="molecule type" value="Genomic_DNA"/>
</dbReference>
<accession>A0A8A4TPA9</accession>
<evidence type="ECO:0000256" key="1">
    <source>
        <dbReference type="ARBA" id="ARBA00009716"/>
    </source>
</evidence>
<dbReference type="Gene3D" id="3.20.20.70">
    <property type="entry name" value="Aldolase class I"/>
    <property type="match status" value="1"/>
</dbReference>
<feature type="domain" description="Glutamate synthase" evidence="3">
    <location>
        <begin position="150"/>
        <end position="468"/>
    </location>
</feature>
<dbReference type="GO" id="GO:0015930">
    <property type="term" value="F:glutamate synthase activity"/>
    <property type="evidence" value="ECO:0007669"/>
    <property type="project" value="InterPro"/>
</dbReference>
<evidence type="ECO:0000259" key="3">
    <source>
        <dbReference type="Pfam" id="PF01645"/>
    </source>
</evidence>
<reference evidence="4" key="1">
    <citation type="submission" date="2021-03" db="EMBL/GenBank/DDBJ databases">
        <title>Acanthopleuribacteraceae sp. M133.</title>
        <authorList>
            <person name="Wang G."/>
        </authorList>
    </citation>
    <scope>NUCLEOTIDE SEQUENCE</scope>
    <source>
        <strain evidence="4">M133</strain>
    </source>
</reference>
<dbReference type="InterPro" id="IPR027283">
    <property type="entry name" value="YerD"/>
</dbReference>
<comment type="similarity">
    <text evidence="1 2">Belongs to the glutamate synthase family.</text>
</comment>
<gene>
    <name evidence="4" type="ORF">J3U87_02845</name>
</gene>
<dbReference type="PANTHER" id="PTHR43819">
    <property type="entry name" value="ARCHAEAL-TYPE GLUTAMATE SYNTHASE [NADPH]"/>
    <property type="match status" value="1"/>
</dbReference>
<protein>
    <submittedName>
        <fullName evidence="4">FMN-binding glutamate synthase family protein</fullName>
    </submittedName>
</protein>
<dbReference type="SUPFAM" id="SSF51395">
    <property type="entry name" value="FMN-linked oxidoreductases"/>
    <property type="match status" value="1"/>
</dbReference>
<dbReference type="PIRSF" id="PIRSF500060">
    <property type="entry name" value="UCP500060"/>
    <property type="match status" value="1"/>
</dbReference>
<dbReference type="AlphaFoldDB" id="A0A8A4TPA9"/>
<dbReference type="InterPro" id="IPR002932">
    <property type="entry name" value="Glu_synthdom"/>
</dbReference>
<dbReference type="PANTHER" id="PTHR43819:SF1">
    <property type="entry name" value="ARCHAEAL-TYPE GLUTAMATE SYNTHASE [NADPH]"/>
    <property type="match status" value="1"/>
</dbReference>
<evidence type="ECO:0000313" key="4">
    <source>
        <dbReference type="EMBL" id="QTD51383.1"/>
    </source>
</evidence>
<dbReference type="Pfam" id="PF01645">
    <property type="entry name" value="Glu_synthase"/>
    <property type="match status" value="1"/>
</dbReference>
<dbReference type="Proteomes" id="UP000663929">
    <property type="component" value="Chromosome"/>
</dbReference>
<dbReference type="PIRSF" id="PIRSF006429">
    <property type="entry name" value="GOGAT_lg_2"/>
    <property type="match status" value="1"/>
</dbReference>
<name>A0A8A4TPA9_SULCO</name>
<dbReference type="KEGG" id="scor:J3U87_02845"/>
<organism evidence="4 5">
    <name type="scientific">Sulfidibacter corallicola</name>
    <dbReference type="NCBI Taxonomy" id="2818388"/>
    <lineage>
        <taxon>Bacteria</taxon>
        <taxon>Pseudomonadati</taxon>
        <taxon>Acidobacteriota</taxon>
        <taxon>Holophagae</taxon>
        <taxon>Acanthopleuribacterales</taxon>
        <taxon>Acanthopleuribacteraceae</taxon>
        <taxon>Sulfidibacter</taxon>
    </lineage>
</organism>
<sequence length="528" mass="57466">MRRLFLLISTLSLASIAVGASFYRPTLWILTAVGPLCLLGYWDILQKKHAILRNFPLLGHFRYLFELVRPEINQYFVESNTDGRPFSREQRSIVYQRAKQQLQTLPFGTQQDVYEEGYQWLAHSMAPVHVDPKDLRVTIGEGQCTHPYSASLLNISAMSYGSLSAHAILALNGGARMGGFAHNTGEGGISPYHVREGGDLIWQIGTGYFGCRTPDGSFDPETFAENAARPSVKMIEIKLSQGAKPGHGGILPAKKLTPEIAAIRGVPLGQDVLSPPAHSAFTTPRGLIRFATRLRELSGGKPVGIKLCVGRRHEFVALCKAMVSEGSWLDYVAVDGGEGGTGAAPLEFSNHFGNPLSEGLFLVHNALVGFGLRDKVRVIASGRIIEGFDIVHKLAIGADLCYSARAMMFALGCIQALRCNANVCPTGVATQDPELVKGLDVGDKRVRVCRFHGETLNSTAELLGAMGLHHSSDVGPWHVLRRTSPVKVHTLADLHDYVAPGAFLGDDLPAVYRDIIRSASPDTFSYQR</sequence>